<gene>
    <name evidence="1" type="ORF">T10_6061</name>
</gene>
<keyword evidence="2" id="KW-1185">Reference proteome</keyword>
<protein>
    <submittedName>
        <fullName evidence="1">Uncharacterized protein</fullName>
    </submittedName>
</protein>
<dbReference type="AlphaFoldDB" id="A0A0V1M629"/>
<evidence type="ECO:0000313" key="2">
    <source>
        <dbReference type="Proteomes" id="UP000054843"/>
    </source>
</evidence>
<evidence type="ECO:0000313" key="1">
    <source>
        <dbReference type="EMBL" id="KRZ67316.1"/>
    </source>
</evidence>
<comment type="caution">
    <text evidence="1">The sequence shown here is derived from an EMBL/GenBank/DDBJ whole genome shotgun (WGS) entry which is preliminary data.</text>
</comment>
<accession>A0A0V1M629</accession>
<dbReference type="EMBL" id="JYDO01000201">
    <property type="protein sequence ID" value="KRZ67316.1"/>
    <property type="molecule type" value="Genomic_DNA"/>
</dbReference>
<organism evidence="1 2">
    <name type="scientific">Trichinella papuae</name>
    <dbReference type="NCBI Taxonomy" id="268474"/>
    <lineage>
        <taxon>Eukaryota</taxon>
        <taxon>Metazoa</taxon>
        <taxon>Ecdysozoa</taxon>
        <taxon>Nematoda</taxon>
        <taxon>Enoplea</taxon>
        <taxon>Dorylaimia</taxon>
        <taxon>Trichinellida</taxon>
        <taxon>Trichinellidae</taxon>
        <taxon>Trichinella</taxon>
    </lineage>
</organism>
<sequence length="96" mass="11288">MLVVNAVAVHNFILYNPKRLCFINLFKAAFHSVSRVCVQSEKKPYKIIELAIMHEWQFWEETFHQTTSNQKQQQQQQQQHLLTATCANENVQGNNK</sequence>
<dbReference type="Proteomes" id="UP000054843">
    <property type="component" value="Unassembled WGS sequence"/>
</dbReference>
<proteinExistence type="predicted"/>
<name>A0A0V1M629_9BILA</name>
<reference evidence="1 2" key="1">
    <citation type="submission" date="2015-01" db="EMBL/GenBank/DDBJ databases">
        <title>Evolution of Trichinella species and genotypes.</title>
        <authorList>
            <person name="Korhonen P.K."/>
            <person name="Edoardo P."/>
            <person name="Giuseppe L.R."/>
            <person name="Gasser R.B."/>
        </authorList>
    </citation>
    <scope>NUCLEOTIDE SEQUENCE [LARGE SCALE GENOMIC DNA]</scope>
    <source>
        <strain evidence="1">ISS1980</strain>
    </source>
</reference>